<keyword evidence="3" id="KW-0067">ATP-binding</keyword>
<evidence type="ECO:0000256" key="6">
    <source>
        <dbReference type="SAM" id="MobiDB-lite"/>
    </source>
</evidence>
<organism evidence="8 9">
    <name type="scientific">Cirrhinus mrigala</name>
    <name type="common">Mrigala</name>
    <dbReference type="NCBI Taxonomy" id="683832"/>
    <lineage>
        <taxon>Eukaryota</taxon>
        <taxon>Metazoa</taxon>
        <taxon>Chordata</taxon>
        <taxon>Craniata</taxon>
        <taxon>Vertebrata</taxon>
        <taxon>Euteleostomi</taxon>
        <taxon>Actinopterygii</taxon>
        <taxon>Neopterygii</taxon>
        <taxon>Teleostei</taxon>
        <taxon>Ostariophysi</taxon>
        <taxon>Cypriniformes</taxon>
        <taxon>Cyprinidae</taxon>
        <taxon>Labeoninae</taxon>
        <taxon>Labeonini</taxon>
        <taxon>Cirrhinus</taxon>
    </lineage>
</organism>
<evidence type="ECO:0000256" key="4">
    <source>
        <dbReference type="ARBA" id="ARBA00022917"/>
    </source>
</evidence>
<evidence type="ECO:0000259" key="7">
    <source>
        <dbReference type="PROSITE" id="PS51185"/>
    </source>
</evidence>
<keyword evidence="9" id="KW-1185">Reference proteome</keyword>
<evidence type="ECO:0000256" key="5">
    <source>
        <dbReference type="ARBA" id="ARBA00023146"/>
    </source>
</evidence>
<accession>A0ABD0P6H8</accession>
<evidence type="ECO:0000256" key="3">
    <source>
        <dbReference type="ARBA" id="ARBA00022840"/>
    </source>
</evidence>
<dbReference type="Pfam" id="PF00458">
    <property type="entry name" value="WHEP-TRS"/>
    <property type="match status" value="1"/>
</dbReference>
<keyword evidence="2" id="KW-0547">Nucleotide-binding</keyword>
<dbReference type="PROSITE" id="PS51185">
    <property type="entry name" value="WHEP_TRS_2"/>
    <property type="match status" value="1"/>
</dbReference>
<dbReference type="GO" id="GO:0005524">
    <property type="term" value="F:ATP binding"/>
    <property type="evidence" value="ECO:0007669"/>
    <property type="project" value="UniProtKB-KW"/>
</dbReference>
<dbReference type="EMBL" id="JAMKFB020000017">
    <property type="protein sequence ID" value="KAL0169377.1"/>
    <property type="molecule type" value="Genomic_DNA"/>
</dbReference>
<proteinExistence type="predicted"/>
<feature type="region of interest" description="Disordered" evidence="6">
    <location>
        <begin position="39"/>
        <end position="70"/>
    </location>
</feature>
<dbReference type="Proteomes" id="UP001529510">
    <property type="component" value="Unassembled WGS sequence"/>
</dbReference>
<feature type="domain" description="WHEP-TRS" evidence="7">
    <location>
        <begin position="1"/>
        <end position="31"/>
    </location>
</feature>
<dbReference type="Gene3D" id="1.10.287.10">
    <property type="entry name" value="S15/NS1, RNA-binding"/>
    <property type="match status" value="1"/>
</dbReference>
<evidence type="ECO:0000313" key="8">
    <source>
        <dbReference type="EMBL" id="KAL0169377.1"/>
    </source>
</evidence>
<name>A0ABD0P6H8_CIRMR</name>
<keyword evidence="4" id="KW-0648">Protein biosynthesis</keyword>
<dbReference type="InterPro" id="IPR009068">
    <property type="entry name" value="uS15_NS1_RNA-bd_sf"/>
</dbReference>
<sequence>ADVDAAVQLLLQLKLDYKRVTGQDYKAGCPPVDGEMVVDNGAAPEDGDDQVDPWNVSSSSAKGVDYDKLI</sequence>
<dbReference type="SUPFAM" id="SSF47060">
    <property type="entry name" value="S15/NS1 RNA-binding domain"/>
    <property type="match status" value="1"/>
</dbReference>
<feature type="non-terminal residue" evidence="8">
    <location>
        <position position="1"/>
    </location>
</feature>
<dbReference type="InterPro" id="IPR000738">
    <property type="entry name" value="WHEP-TRS_dom"/>
</dbReference>
<dbReference type="GO" id="GO:0004812">
    <property type="term" value="F:aminoacyl-tRNA ligase activity"/>
    <property type="evidence" value="ECO:0007669"/>
    <property type="project" value="UniProtKB-KW"/>
</dbReference>
<evidence type="ECO:0000313" key="9">
    <source>
        <dbReference type="Proteomes" id="UP001529510"/>
    </source>
</evidence>
<dbReference type="GO" id="GO:0006412">
    <property type="term" value="P:translation"/>
    <property type="evidence" value="ECO:0007669"/>
    <property type="project" value="UniProtKB-KW"/>
</dbReference>
<feature type="non-terminal residue" evidence="8">
    <location>
        <position position="70"/>
    </location>
</feature>
<reference evidence="8 9" key="1">
    <citation type="submission" date="2024-05" db="EMBL/GenBank/DDBJ databases">
        <title>Genome sequencing and assembly of Indian major carp, Cirrhinus mrigala (Hamilton, 1822).</title>
        <authorList>
            <person name="Mohindra V."/>
            <person name="Chowdhury L.M."/>
            <person name="Lal K."/>
            <person name="Jena J.K."/>
        </authorList>
    </citation>
    <scope>NUCLEOTIDE SEQUENCE [LARGE SCALE GENOMIC DNA]</scope>
    <source>
        <strain evidence="8">CM1030</strain>
        <tissue evidence="8">Blood</tissue>
    </source>
</reference>
<protein>
    <recommendedName>
        <fullName evidence="7">WHEP-TRS domain-containing protein</fullName>
    </recommendedName>
</protein>
<keyword evidence="1" id="KW-0436">Ligase</keyword>
<gene>
    <name evidence="8" type="ORF">M9458_033973</name>
</gene>
<evidence type="ECO:0000256" key="2">
    <source>
        <dbReference type="ARBA" id="ARBA00022741"/>
    </source>
</evidence>
<dbReference type="AlphaFoldDB" id="A0ABD0P6H8"/>
<keyword evidence="5" id="KW-0030">Aminoacyl-tRNA synthetase</keyword>
<evidence type="ECO:0000256" key="1">
    <source>
        <dbReference type="ARBA" id="ARBA00022598"/>
    </source>
</evidence>
<comment type="caution">
    <text evidence="8">The sequence shown here is derived from an EMBL/GenBank/DDBJ whole genome shotgun (WGS) entry which is preliminary data.</text>
</comment>